<gene>
    <name evidence="2" type="ORF">Tco_0974896</name>
</gene>
<organism evidence="2 3">
    <name type="scientific">Tanacetum coccineum</name>
    <dbReference type="NCBI Taxonomy" id="301880"/>
    <lineage>
        <taxon>Eukaryota</taxon>
        <taxon>Viridiplantae</taxon>
        <taxon>Streptophyta</taxon>
        <taxon>Embryophyta</taxon>
        <taxon>Tracheophyta</taxon>
        <taxon>Spermatophyta</taxon>
        <taxon>Magnoliopsida</taxon>
        <taxon>eudicotyledons</taxon>
        <taxon>Gunneridae</taxon>
        <taxon>Pentapetalae</taxon>
        <taxon>asterids</taxon>
        <taxon>campanulids</taxon>
        <taxon>Asterales</taxon>
        <taxon>Asteraceae</taxon>
        <taxon>Asteroideae</taxon>
        <taxon>Anthemideae</taxon>
        <taxon>Anthemidinae</taxon>
        <taxon>Tanacetum</taxon>
    </lineage>
</organism>
<keyword evidence="3" id="KW-1185">Reference proteome</keyword>
<sequence length="94" mass="10446">MAALLSSELVHAIRAYTASLSIAKVVRWCCSLERANSDKDEKTTPKQQRTGLGMEKTVKTKQIKAEKSTKSTEKSTGQRQSQPKSTPRPKVKEI</sequence>
<evidence type="ECO:0000256" key="1">
    <source>
        <dbReference type="SAM" id="MobiDB-lite"/>
    </source>
</evidence>
<protein>
    <recommendedName>
        <fullName evidence="4">Secreted protein</fullName>
    </recommendedName>
</protein>
<accession>A0ABQ5ECT3</accession>
<dbReference type="Proteomes" id="UP001151760">
    <property type="component" value="Unassembled WGS sequence"/>
</dbReference>
<feature type="region of interest" description="Disordered" evidence="1">
    <location>
        <begin position="34"/>
        <end position="94"/>
    </location>
</feature>
<evidence type="ECO:0000313" key="3">
    <source>
        <dbReference type="Proteomes" id="UP001151760"/>
    </source>
</evidence>
<name>A0ABQ5ECT3_9ASTR</name>
<feature type="compositionally biased region" description="Basic and acidic residues" evidence="1">
    <location>
        <begin position="63"/>
        <end position="73"/>
    </location>
</feature>
<reference evidence="2" key="1">
    <citation type="journal article" date="2022" name="Int. J. Mol. Sci.">
        <title>Draft Genome of Tanacetum Coccineum: Genomic Comparison of Closely Related Tanacetum-Family Plants.</title>
        <authorList>
            <person name="Yamashiro T."/>
            <person name="Shiraishi A."/>
            <person name="Nakayama K."/>
            <person name="Satake H."/>
        </authorList>
    </citation>
    <scope>NUCLEOTIDE SEQUENCE</scope>
</reference>
<comment type="caution">
    <text evidence="2">The sequence shown here is derived from an EMBL/GenBank/DDBJ whole genome shotgun (WGS) entry which is preliminary data.</text>
</comment>
<feature type="compositionally biased region" description="Basic and acidic residues" evidence="1">
    <location>
        <begin position="35"/>
        <end position="44"/>
    </location>
</feature>
<evidence type="ECO:0008006" key="4">
    <source>
        <dbReference type="Google" id="ProtNLM"/>
    </source>
</evidence>
<dbReference type="EMBL" id="BQNB010016179">
    <property type="protein sequence ID" value="GJT48739.1"/>
    <property type="molecule type" value="Genomic_DNA"/>
</dbReference>
<reference evidence="2" key="2">
    <citation type="submission" date="2022-01" db="EMBL/GenBank/DDBJ databases">
        <authorList>
            <person name="Yamashiro T."/>
            <person name="Shiraishi A."/>
            <person name="Satake H."/>
            <person name="Nakayama K."/>
        </authorList>
    </citation>
    <scope>NUCLEOTIDE SEQUENCE</scope>
</reference>
<proteinExistence type="predicted"/>
<evidence type="ECO:0000313" key="2">
    <source>
        <dbReference type="EMBL" id="GJT48739.1"/>
    </source>
</evidence>